<evidence type="ECO:0000313" key="2">
    <source>
        <dbReference type="EMBL" id="KAJ1115690.1"/>
    </source>
</evidence>
<evidence type="ECO:0000313" key="3">
    <source>
        <dbReference type="Proteomes" id="UP001066276"/>
    </source>
</evidence>
<dbReference type="EMBL" id="JANPWB010000012">
    <property type="protein sequence ID" value="KAJ1115690.1"/>
    <property type="molecule type" value="Genomic_DNA"/>
</dbReference>
<protein>
    <submittedName>
        <fullName evidence="2">Uncharacterized protein</fullName>
    </submittedName>
</protein>
<evidence type="ECO:0000256" key="1">
    <source>
        <dbReference type="SAM" id="MobiDB-lite"/>
    </source>
</evidence>
<comment type="caution">
    <text evidence="2">The sequence shown here is derived from an EMBL/GenBank/DDBJ whole genome shotgun (WGS) entry which is preliminary data.</text>
</comment>
<accession>A0AAV7NL79</accession>
<reference evidence="2" key="1">
    <citation type="journal article" date="2022" name="bioRxiv">
        <title>Sequencing and chromosome-scale assembly of the giantPleurodeles waltlgenome.</title>
        <authorList>
            <person name="Brown T."/>
            <person name="Elewa A."/>
            <person name="Iarovenko S."/>
            <person name="Subramanian E."/>
            <person name="Araus A.J."/>
            <person name="Petzold A."/>
            <person name="Susuki M."/>
            <person name="Suzuki K.-i.T."/>
            <person name="Hayashi T."/>
            <person name="Toyoda A."/>
            <person name="Oliveira C."/>
            <person name="Osipova E."/>
            <person name="Leigh N.D."/>
            <person name="Simon A."/>
            <person name="Yun M.H."/>
        </authorList>
    </citation>
    <scope>NUCLEOTIDE SEQUENCE</scope>
    <source>
        <strain evidence="2">20211129_DDA</strain>
        <tissue evidence="2">Liver</tissue>
    </source>
</reference>
<sequence length="126" mass="12955">MQRWTVSLQSAKMSARLAAPAAVLAPLGAPQGSGPGHIASALPATPWGHRSSHLCTATAPSQPPSMLVNARITGTSLPPAALQICGLYGRRRQAPPFRSAGMSARPAQPEAVPGASRDSIPWFPSG</sequence>
<dbReference type="Proteomes" id="UP001066276">
    <property type="component" value="Chromosome 8"/>
</dbReference>
<proteinExistence type="predicted"/>
<feature type="region of interest" description="Disordered" evidence="1">
    <location>
        <begin position="95"/>
        <end position="126"/>
    </location>
</feature>
<keyword evidence="3" id="KW-1185">Reference proteome</keyword>
<organism evidence="2 3">
    <name type="scientific">Pleurodeles waltl</name>
    <name type="common">Iberian ribbed newt</name>
    <dbReference type="NCBI Taxonomy" id="8319"/>
    <lineage>
        <taxon>Eukaryota</taxon>
        <taxon>Metazoa</taxon>
        <taxon>Chordata</taxon>
        <taxon>Craniata</taxon>
        <taxon>Vertebrata</taxon>
        <taxon>Euteleostomi</taxon>
        <taxon>Amphibia</taxon>
        <taxon>Batrachia</taxon>
        <taxon>Caudata</taxon>
        <taxon>Salamandroidea</taxon>
        <taxon>Salamandridae</taxon>
        <taxon>Pleurodelinae</taxon>
        <taxon>Pleurodeles</taxon>
    </lineage>
</organism>
<name>A0AAV7NL79_PLEWA</name>
<dbReference type="AlphaFoldDB" id="A0AAV7NL79"/>
<gene>
    <name evidence="2" type="ORF">NDU88_003912</name>
</gene>